<dbReference type="EMBL" id="MU394358">
    <property type="protein sequence ID" value="KAI6083070.1"/>
    <property type="molecule type" value="Genomic_DNA"/>
</dbReference>
<reference evidence="1 2" key="1">
    <citation type="journal article" date="2022" name="New Phytol.">
        <title>Ecological generalism drives hyperdiversity of secondary metabolite gene clusters in xylarialean endophytes.</title>
        <authorList>
            <person name="Franco M.E.E."/>
            <person name="Wisecaver J.H."/>
            <person name="Arnold A.E."/>
            <person name="Ju Y.M."/>
            <person name="Slot J.C."/>
            <person name="Ahrendt S."/>
            <person name="Moore L.P."/>
            <person name="Eastman K.E."/>
            <person name="Scott K."/>
            <person name="Konkel Z."/>
            <person name="Mondo S.J."/>
            <person name="Kuo A."/>
            <person name="Hayes R.D."/>
            <person name="Haridas S."/>
            <person name="Andreopoulos B."/>
            <person name="Riley R."/>
            <person name="LaButti K."/>
            <person name="Pangilinan J."/>
            <person name="Lipzen A."/>
            <person name="Amirebrahimi M."/>
            <person name="Yan J."/>
            <person name="Adam C."/>
            <person name="Keymanesh K."/>
            <person name="Ng V."/>
            <person name="Louie K."/>
            <person name="Northen T."/>
            <person name="Drula E."/>
            <person name="Henrissat B."/>
            <person name="Hsieh H.M."/>
            <person name="Youens-Clark K."/>
            <person name="Lutzoni F."/>
            <person name="Miadlikowska J."/>
            <person name="Eastwood D.C."/>
            <person name="Hamelin R.C."/>
            <person name="Grigoriev I.V."/>
            <person name="U'Ren J.M."/>
        </authorList>
    </citation>
    <scope>NUCLEOTIDE SEQUENCE [LARGE SCALE GENOMIC DNA]</scope>
    <source>
        <strain evidence="1 2">ER1909</strain>
    </source>
</reference>
<keyword evidence="2" id="KW-1185">Reference proteome</keyword>
<evidence type="ECO:0000313" key="1">
    <source>
        <dbReference type="EMBL" id="KAI6083070.1"/>
    </source>
</evidence>
<name>A0ACC0CRM6_9PEZI</name>
<organism evidence="1 2">
    <name type="scientific">Hypoxylon rubiginosum</name>
    <dbReference type="NCBI Taxonomy" id="110542"/>
    <lineage>
        <taxon>Eukaryota</taxon>
        <taxon>Fungi</taxon>
        <taxon>Dikarya</taxon>
        <taxon>Ascomycota</taxon>
        <taxon>Pezizomycotina</taxon>
        <taxon>Sordariomycetes</taxon>
        <taxon>Xylariomycetidae</taxon>
        <taxon>Xylariales</taxon>
        <taxon>Hypoxylaceae</taxon>
        <taxon>Hypoxylon</taxon>
    </lineage>
</organism>
<accession>A0ACC0CRM6</accession>
<protein>
    <submittedName>
        <fullName evidence="1">Uncharacterized protein</fullName>
    </submittedName>
</protein>
<dbReference type="Proteomes" id="UP001497680">
    <property type="component" value="Unassembled WGS sequence"/>
</dbReference>
<comment type="caution">
    <text evidence="1">The sequence shown here is derived from an EMBL/GenBank/DDBJ whole genome shotgun (WGS) entry which is preliminary data.</text>
</comment>
<evidence type="ECO:0000313" key="2">
    <source>
        <dbReference type="Proteomes" id="UP001497680"/>
    </source>
</evidence>
<sequence>MQNMTVLIDIQAITPAPSGARPTVVWEGQRIETAATRIIPFPPGVDPELLTTVCATMNTNVDERPSLRYLLNKAQTAIANPAASYRNKPEEQDAAIDAFWRRLVFDAPTR</sequence>
<proteinExistence type="predicted"/>
<gene>
    <name evidence="1" type="ORF">F4821DRAFT_263281</name>
</gene>